<accession>A0A512L403</accession>
<name>A0A512L403_9PROT</name>
<dbReference type="AlphaFoldDB" id="A0A512L403"/>
<comment type="caution">
    <text evidence="1">The sequence shown here is derived from an EMBL/GenBank/DDBJ whole genome shotgun (WGS) entry which is preliminary data.</text>
</comment>
<evidence type="ECO:0000313" key="1">
    <source>
        <dbReference type="EMBL" id="GEP28941.1"/>
    </source>
</evidence>
<proteinExistence type="predicted"/>
<protein>
    <submittedName>
        <fullName evidence="1">Uncharacterized protein</fullName>
    </submittedName>
</protein>
<reference evidence="1 2" key="1">
    <citation type="submission" date="2019-07" db="EMBL/GenBank/DDBJ databases">
        <title>Whole genome shotgun sequence of Thiobacillus plumbophilus NBRC 107929.</title>
        <authorList>
            <person name="Hosoyama A."/>
            <person name="Uohara A."/>
            <person name="Ohji S."/>
            <person name="Ichikawa N."/>
        </authorList>
    </citation>
    <scope>NUCLEOTIDE SEQUENCE [LARGE SCALE GENOMIC DNA]</scope>
    <source>
        <strain evidence="1 2">NBRC 107929</strain>
    </source>
</reference>
<gene>
    <name evidence="1" type="ORF">TPL01_00790</name>
</gene>
<dbReference type="Proteomes" id="UP000321337">
    <property type="component" value="Unassembled WGS sequence"/>
</dbReference>
<dbReference type="EMBL" id="BKAD01000001">
    <property type="protein sequence ID" value="GEP28941.1"/>
    <property type="molecule type" value="Genomic_DNA"/>
</dbReference>
<sequence length="57" mass="6126">MNGGPGWRRIGNRAWVEDQIDAGSTWVQPLGQTFIGIGLDGRVDGDTVFLQAAIQLA</sequence>
<evidence type="ECO:0000313" key="2">
    <source>
        <dbReference type="Proteomes" id="UP000321337"/>
    </source>
</evidence>
<organism evidence="1 2">
    <name type="scientific">Sulfuriferula plumbiphila</name>
    <dbReference type="NCBI Taxonomy" id="171865"/>
    <lineage>
        <taxon>Bacteria</taxon>
        <taxon>Pseudomonadati</taxon>
        <taxon>Pseudomonadota</taxon>
        <taxon>Betaproteobacteria</taxon>
        <taxon>Nitrosomonadales</taxon>
        <taxon>Sulfuricellaceae</taxon>
        <taxon>Sulfuriferula</taxon>
    </lineage>
</organism>
<keyword evidence="2" id="KW-1185">Reference proteome</keyword>